<feature type="region of interest" description="Disordered" evidence="1">
    <location>
        <begin position="59"/>
        <end position="82"/>
    </location>
</feature>
<dbReference type="InterPro" id="IPR053029">
    <property type="entry name" value="RNA_pol_I-specific_init_factor"/>
</dbReference>
<dbReference type="Proteomes" id="UP001220324">
    <property type="component" value="Unassembled WGS sequence"/>
</dbReference>
<name>A0AAD6D7G0_9EURO</name>
<dbReference type="EMBL" id="JAQIZZ010000001">
    <property type="protein sequence ID" value="KAJ5556122.1"/>
    <property type="molecule type" value="Genomic_DNA"/>
</dbReference>
<dbReference type="GO" id="GO:0017025">
    <property type="term" value="F:TBP-class protein binding"/>
    <property type="evidence" value="ECO:0007669"/>
    <property type="project" value="TreeGrafter"/>
</dbReference>
<evidence type="ECO:0000313" key="2">
    <source>
        <dbReference type="EMBL" id="KAJ5556122.1"/>
    </source>
</evidence>
<gene>
    <name evidence="2" type="ORF">N7494_000037</name>
</gene>
<evidence type="ECO:0000256" key="1">
    <source>
        <dbReference type="SAM" id="MobiDB-lite"/>
    </source>
</evidence>
<evidence type="ECO:0008006" key="4">
    <source>
        <dbReference type="Google" id="ProtNLM"/>
    </source>
</evidence>
<feature type="region of interest" description="Disordered" evidence="1">
    <location>
        <begin position="1"/>
        <end position="37"/>
    </location>
</feature>
<reference evidence="2 3" key="1">
    <citation type="journal article" date="2023" name="IMA Fungus">
        <title>Comparative genomic study of the Penicillium genus elucidates a diverse pangenome and 15 lateral gene transfer events.</title>
        <authorList>
            <person name="Petersen C."/>
            <person name="Sorensen T."/>
            <person name="Nielsen M.R."/>
            <person name="Sondergaard T.E."/>
            <person name="Sorensen J.L."/>
            <person name="Fitzpatrick D.A."/>
            <person name="Frisvad J.C."/>
            <person name="Nielsen K.L."/>
        </authorList>
    </citation>
    <scope>NUCLEOTIDE SEQUENCE [LARGE SCALE GENOMIC DNA]</scope>
    <source>
        <strain evidence="2 3">IBT 35679</strain>
    </source>
</reference>
<dbReference type="GO" id="GO:0042790">
    <property type="term" value="P:nucleolar large rRNA transcription by RNA polymerase I"/>
    <property type="evidence" value="ECO:0007669"/>
    <property type="project" value="TreeGrafter"/>
</dbReference>
<dbReference type="PANTHER" id="PTHR28244:SF1">
    <property type="entry name" value="RNA POLYMERASE I-SPECIFIC TRANSCRIPTION INITIATION FACTOR RRN11"/>
    <property type="match status" value="1"/>
</dbReference>
<dbReference type="GO" id="GO:0001164">
    <property type="term" value="F:RNA polymerase I core promoter sequence-specific DNA binding"/>
    <property type="evidence" value="ECO:0007669"/>
    <property type="project" value="TreeGrafter"/>
</dbReference>
<sequence length="391" mass="43659">MVEEKERIDHVDGPDTKSADTKQSVPVGSPLTLTPNETHQYQVAGLPPDQELPGGHFPHGPAKKIKPKIKNKSKTKKVKNVAKPAPRALTNGLARQHLAALTQVLDRCLVDGDYHRAGRAWGLLLRENFKGCRTGSQIGAQILLRRGAKHHPGGANEAAHSPATFTIKGFAEAKVYYEKLILAHPYSKSAPHLLSALHFYPAMFEHWIVFAQEDSSLERKKIENDEMSDEEDYDFDDQALHKKQTRISAVRAQELEQARQIAIRIDGLLGKSPYSDSARLLEMRGMVSLWIGDLLMSSLAPTPFQQGEQTTDAILTDGGYSSYERQLAHSLTMEKRRQAGEQRLLEIGKAREFLEQAKQRGIRVEYDLDGLEDSSSDSKNMIHETDISLNV</sequence>
<protein>
    <recommendedName>
        <fullName evidence="4">RNA polymerase I-specific transcription initiation factor rrn11</fullName>
    </recommendedName>
</protein>
<keyword evidence="3" id="KW-1185">Reference proteome</keyword>
<comment type="caution">
    <text evidence="2">The sequence shown here is derived from an EMBL/GenBank/DDBJ whole genome shotgun (WGS) entry which is preliminary data.</text>
</comment>
<feature type="compositionally biased region" description="Basic residues" evidence="1">
    <location>
        <begin position="61"/>
        <end position="80"/>
    </location>
</feature>
<feature type="compositionally biased region" description="Polar residues" evidence="1">
    <location>
        <begin position="21"/>
        <end position="37"/>
    </location>
</feature>
<feature type="compositionally biased region" description="Basic and acidic residues" evidence="1">
    <location>
        <begin position="1"/>
        <end position="20"/>
    </location>
</feature>
<dbReference type="PANTHER" id="PTHR28244">
    <property type="entry name" value="RNA POLYMERASE I-SPECIFIC TRANSCRIPTION INITIATION FACTOR RRN11"/>
    <property type="match status" value="1"/>
</dbReference>
<proteinExistence type="predicted"/>
<dbReference type="AlphaFoldDB" id="A0AAD6D7G0"/>
<accession>A0AAD6D7G0</accession>
<dbReference type="GO" id="GO:0070860">
    <property type="term" value="C:RNA polymerase I core factor complex"/>
    <property type="evidence" value="ECO:0007669"/>
    <property type="project" value="TreeGrafter"/>
</dbReference>
<organism evidence="2 3">
    <name type="scientific">Penicillium frequentans</name>
    <dbReference type="NCBI Taxonomy" id="3151616"/>
    <lineage>
        <taxon>Eukaryota</taxon>
        <taxon>Fungi</taxon>
        <taxon>Dikarya</taxon>
        <taxon>Ascomycota</taxon>
        <taxon>Pezizomycotina</taxon>
        <taxon>Eurotiomycetes</taxon>
        <taxon>Eurotiomycetidae</taxon>
        <taxon>Eurotiales</taxon>
        <taxon>Aspergillaceae</taxon>
        <taxon>Penicillium</taxon>
    </lineage>
</organism>
<evidence type="ECO:0000313" key="3">
    <source>
        <dbReference type="Proteomes" id="UP001220324"/>
    </source>
</evidence>